<evidence type="ECO:0000259" key="8">
    <source>
        <dbReference type="Pfam" id="PF12867"/>
    </source>
</evidence>
<proteinExistence type="predicted"/>
<dbReference type="InterPro" id="IPR029063">
    <property type="entry name" value="SAM-dependent_MTases_sf"/>
</dbReference>
<dbReference type="NCBIfam" id="TIGR03440">
    <property type="entry name" value="egtB_TIGR03440"/>
    <property type="match status" value="1"/>
</dbReference>
<keyword evidence="2 9" id="KW-0808">Transferase</keyword>
<feature type="domain" description="Histidine-specific methyltransferase SAM-dependent" evidence="7">
    <location>
        <begin position="441"/>
        <end position="740"/>
    </location>
</feature>
<evidence type="ECO:0000256" key="1">
    <source>
        <dbReference type="ARBA" id="ARBA00022603"/>
    </source>
</evidence>
<reference evidence="9 10" key="1">
    <citation type="submission" date="2019-03" db="EMBL/GenBank/DDBJ databases">
        <title>Genomic Encyclopedia of Type Strains, Phase IV (KMG-IV): sequencing the most valuable type-strain genomes for metagenomic binning, comparative biology and taxonomic classification.</title>
        <authorList>
            <person name="Goeker M."/>
        </authorList>
    </citation>
    <scope>NUCLEOTIDE SEQUENCE [LARGE SCALE GENOMIC DNA]</scope>
    <source>
        <strain evidence="9 10">DSM 26377</strain>
    </source>
</reference>
<feature type="domain" description="DinB-like" evidence="8">
    <location>
        <begin position="46"/>
        <end position="175"/>
    </location>
</feature>
<sequence>MPSSAFRSYSKKAPRPEVLNGALAEAPCTSGGAHVDACDAPLLVRFLAVRARTVQLIAHLSDEDMVVQSMPDASPTKWHLAHTTWFFERFILRERSPGYEPFDDRFDFLFNSYYEAVGARHPRPMRGLLTRPTLKQILEYRRHVDTQMRCLLGQPLEPEVDARVQLGLAHEEQHQELLVMDAMHLFAQSALKSVFDPEWPLAASGRAAGFRCSGGGWARIGASATHFAFDNEGPQHRVWLAPFAIADRLVTNGEWLSFMSAGGYQDARFWLSDGWEQRCAEDWQSPFYWERHGDRWFQMTPASLQPIDPAAPVLHVSYFEADAYARWAGARLPTEFEWEHAVRTVQGLEQVYDTAWQWTSSSYAPYPRFRAAAGAVGEYNGKFMSGQMVLRGACIATPPGHARASYRNFYRAGQRWMFSGVRLAQDVDQSSDAPDPDPEFMSDVLAGLTRQPKVLSPKYFYDDRGSDLFEAICETPEYYPTRTEIGMLRRIAPEVASLLADDTMLLELGSGASIKTRMLLDASPKLSVYVPVDISPDALHAASERLRMDYPSLTILPQVADFTRPLEMPASLKGQPVLVFFPGSTIGNFEHDQALALLRGLRRGLGAGDRLLIGADQVKDPATLHAAYDDAAGITAAFNRNLLQRINRELDGDFNPLSFRHEARWNPRFARIEMHLVSTRAQIVSVAGRAFSFEEGESIHTENSHKFTRESFTGLAAEAGWVLEREWISGAPSFGVFLFRAR</sequence>
<dbReference type="InterPro" id="IPR024775">
    <property type="entry name" value="DinB-like"/>
</dbReference>
<dbReference type="AlphaFoldDB" id="A0A4R7PFZ2"/>
<dbReference type="InterPro" id="IPR016187">
    <property type="entry name" value="CTDL_fold"/>
</dbReference>
<dbReference type="OrthoDB" id="9768004at2"/>
<dbReference type="Gene3D" id="3.90.1580.10">
    <property type="entry name" value="paralog of FGE (formylglycine-generating enzyme)"/>
    <property type="match status" value="2"/>
</dbReference>
<organism evidence="9 10">
    <name type="scientific">Panacagrimonas perspica</name>
    <dbReference type="NCBI Taxonomy" id="381431"/>
    <lineage>
        <taxon>Bacteria</taxon>
        <taxon>Pseudomonadati</taxon>
        <taxon>Pseudomonadota</taxon>
        <taxon>Gammaproteobacteria</taxon>
        <taxon>Nevskiales</taxon>
        <taxon>Nevskiaceae</taxon>
        <taxon>Panacagrimonas</taxon>
    </lineage>
</organism>
<dbReference type="Pfam" id="PF12867">
    <property type="entry name" value="DinB_2"/>
    <property type="match status" value="1"/>
</dbReference>
<comment type="caution">
    <text evidence="9">The sequence shown here is derived from an EMBL/GenBank/DDBJ whole genome shotgun (WGS) entry which is preliminary data.</text>
</comment>
<evidence type="ECO:0000259" key="6">
    <source>
        <dbReference type="Pfam" id="PF03781"/>
    </source>
</evidence>
<dbReference type="Pfam" id="PF10017">
    <property type="entry name" value="Methyltransf_33"/>
    <property type="match status" value="1"/>
</dbReference>
<keyword evidence="10" id="KW-1185">Reference proteome</keyword>
<dbReference type="Gene3D" id="3.40.50.150">
    <property type="entry name" value="Vaccinia Virus protein VP39"/>
    <property type="match status" value="1"/>
</dbReference>
<evidence type="ECO:0000313" key="10">
    <source>
        <dbReference type="Proteomes" id="UP000295341"/>
    </source>
</evidence>
<dbReference type="PANTHER" id="PTHR43397">
    <property type="entry name" value="ERGOTHIONEINE BIOSYNTHESIS PROTEIN 1"/>
    <property type="match status" value="1"/>
</dbReference>
<dbReference type="InterPro" id="IPR051128">
    <property type="entry name" value="EgtD_Methyltrsf_superfamily"/>
</dbReference>
<feature type="domain" description="Sulfatase-modifying factor enzyme-like" evidence="6">
    <location>
        <begin position="215"/>
        <end position="345"/>
    </location>
</feature>
<dbReference type="InterPro" id="IPR034660">
    <property type="entry name" value="DinB/YfiT-like"/>
</dbReference>
<dbReference type="InterPro" id="IPR005532">
    <property type="entry name" value="SUMF_dom"/>
</dbReference>
<dbReference type="InterPro" id="IPR042095">
    <property type="entry name" value="SUMF_sf"/>
</dbReference>
<accession>A0A4R7PFZ2</accession>
<dbReference type="EMBL" id="SOBT01000008">
    <property type="protein sequence ID" value="TDU32619.1"/>
    <property type="molecule type" value="Genomic_DNA"/>
</dbReference>
<dbReference type="Pfam" id="PF03781">
    <property type="entry name" value="FGE-sulfatase"/>
    <property type="match status" value="1"/>
</dbReference>
<comment type="pathway">
    <text evidence="5">Amino-acid biosynthesis; ergothioneine biosynthesis.</text>
</comment>
<keyword evidence="3" id="KW-0560">Oxidoreductase</keyword>
<keyword evidence="4" id="KW-0408">Iron</keyword>
<protein>
    <submittedName>
        <fullName evidence="9">Dimethylhistidine N-methyltransferase</fullName>
    </submittedName>
</protein>
<dbReference type="GO" id="GO:0008168">
    <property type="term" value="F:methyltransferase activity"/>
    <property type="evidence" value="ECO:0007669"/>
    <property type="project" value="UniProtKB-KW"/>
</dbReference>
<dbReference type="InterPro" id="IPR017806">
    <property type="entry name" value="EgtB"/>
</dbReference>
<evidence type="ECO:0000313" key="9">
    <source>
        <dbReference type="EMBL" id="TDU32619.1"/>
    </source>
</evidence>
<dbReference type="GO" id="GO:0052699">
    <property type="term" value="P:ergothioneine biosynthetic process"/>
    <property type="evidence" value="ECO:0007669"/>
    <property type="project" value="InterPro"/>
</dbReference>
<evidence type="ECO:0000256" key="2">
    <source>
        <dbReference type="ARBA" id="ARBA00022679"/>
    </source>
</evidence>
<dbReference type="GO" id="GO:0032259">
    <property type="term" value="P:methylation"/>
    <property type="evidence" value="ECO:0007669"/>
    <property type="project" value="UniProtKB-KW"/>
</dbReference>
<gene>
    <name evidence="9" type="ORF">DFR24_2017</name>
</gene>
<evidence type="ECO:0000256" key="4">
    <source>
        <dbReference type="ARBA" id="ARBA00023004"/>
    </source>
</evidence>
<evidence type="ECO:0000259" key="7">
    <source>
        <dbReference type="Pfam" id="PF10017"/>
    </source>
</evidence>
<dbReference type="InterPro" id="IPR019257">
    <property type="entry name" value="MeTrfase_dom"/>
</dbReference>
<name>A0A4R7PFZ2_9GAMM</name>
<evidence type="ECO:0000256" key="3">
    <source>
        <dbReference type="ARBA" id="ARBA00023002"/>
    </source>
</evidence>
<dbReference type="SUPFAM" id="SSF56436">
    <property type="entry name" value="C-type lectin-like"/>
    <property type="match status" value="1"/>
</dbReference>
<evidence type="ECO:0000256" key="5">
    <source>
        <dbReference type="ARBA" id="ARBA00037882"/>
    </source>
</evidence>
<dbReference type="RefSeq" id="WP_133881103.1">
    <property type="nucleotide sequence ID" value="NZ_MWIN01000001.1"/>
</dbReference>
<keyword evidence="1 9" id="KW-0489">Methyltransferase</keyword>
<dbReference type="Proteomes" id="UP000295341">
    <property type="component" value="Unassembled WGS sequence"/>
</dbReference>
<dbReference type="PANTHER" id="PTHR43397:SF1">
    <property type="entry name" value="ERGOTHIONEINE BIOSYNTHESIS PROTEIN 1"/>
    <property type="match status" value="1"/>
</dbReference>
<dbReference type="InterPro" id="IPR035094">
    <property type="entry name" value="EgtD"/>
</dbReference>
<dbReference type="NCBIfam" id="TIGR03438">
    <property type="entry name" value="egtD_ergothio"/>
    <property type="match status" value="1"/>
</dbReference>
<dbReference type="SUPFAM" id="SSF109854">
    <property type="entry name" value="DinB/YfiT-like putative metalloenzymes"/>
    <property type="match status" value="1"/>
</dbReference>
<dbReference type="SUPFAM" id="SSF53335">
    <property type="entry name" value="S-adenosyl-L-methionine-dependent methyltransferases"/>
    <property type="match status" value="1"/>
</dbReference>